<evidence type="ECO:0000313" key="1">
    <source>
        <dbReference type="EMBL" id="KPM08180.1"/>
    </source>
</evidence>
<dbReference type="GO" id="GO:0032465">
    <property type="term" value="P:regulation of cytokinesis"/>
    <property type="evidence" value="ECO:0007669"/>
    <property type="project" value="InterPro"/>
</dbReference>
<protein>
    <submittedName>
        <fullName evidence="1">Uncharacterized protein</fullName>
    </submittedName>
</protein>
<proteinExistence type="predicted"/>
<dbReference type="AlphaFoldDB" id="A0A132ACK6"/>
<organism evidence="1 2">
    <name type="scientific">Sarcoptes scabiei</name>
    <name type="common">Itch mite</name>
    <name type="synonym">Acarus scabiei</name>
    <dbReference type="NCBI Taxonomy" id="52283"/>
    <lineage>
        <taxon>Eukaryota</taxon>
        <taxon>Metazoa</taxon>
        <taxon>Ecdysozoa</taxon>
        <taxon>Arthropoda</taxon>
        <taxon>Chelicerata</taxon>
        <taxon>Arachnida</taxon>
        <taxon>Acari</taxon>
        <taxon>Acariformes</taxon>
        <taxon>Sarcoptiformes</taxon>
        <taxon>Astigmata</taxon>
        <taxon>Psoroptidia</taxon>
        <taxon>Sarcoptoidea</taxon>
        <taxon>Sarcoptidae</taxon>
        <taxon>Sarcoptinae</taxon>
        <taxon>Sarcoptes</taxon>
    </lineage>
</organism>
<dbReference type="InterPro" id="IPR033207">
    <property type="entry name" value="CCP110"/>
</dbReference>
<dbReference type="GO" id="GO:0005814">
    <property type="term" value="C:centriole"/>
    <property type="evidence" value="ECO:0007669"/>
    <property type="project" value="InterPro"/>
</dbReference>
<gene>
    <name evidence="1" type="ORF">QR98_0066940</name>
</gene>
<dbReference type="PANTHER" id="PTHR13594:SF1">
    <property type="entry name" value="CENTRIOLAR COILED-COIL PROTEIN OF 110 KDA"/>
    <property type="match status" value="1"/>
</dbReference>
<dbReference type="GO" id="GO:0007099">
    <property type="term" value="P:centriole replication"/>
    <property type="evidence" value="ECO:0007669"/>
    <property type="project" value="InterPro"/>
</dbReference>
<dbReference type="Proteomes" id="UP000616769">
    <property type="component" value="Unassembled WGS sequence"/>
</dbReference>
<dbReference type="GO" id="GO:1903723">
    <property type="term" value="P:negative regulation of centriole elongation"/>
    <property type="evidence" value="ECO:0007669"/>
    <property type="project" value="TreeGrafter"/>
</dbReference>
<dbReference type="EMBL" id="JXLN01012231">
    <property type="protein sequence ID" value="KPM08180.1"/>
    <property type="molecule type" value="Genomic_DNA"/>
</dbReference>
<evidence type="ECO:0000313" key="2">
    <source>
        <dbReference type="Proteomes" id="UP000616769"/>
    </source>
</evidence>
<name>A0A132ACK6_SARSC</name>
<dbReference type="OrthoDB" id="10028852at2759"/>
<comment type="caution">
    <text evidence="1">The sequence shown here is derived from an EMBL/GenBank/DDBJ whole genome shotgun (WGS) entry which is preliminary data.</text>
</comment>
<dbReference type="GO" id="GO:0032053">
    <property type="term" value="P:ciliary basal body organization"/>
    <property type="evidence" value="ECO:0007669"/>
    <property type="project" value="TreeGrafter"/>
</dbReference>
<accession>A0A132ACK6</accession>
<dbReference type="PANTHER" id="PTHR13594">
    <property type="entry name" value="CENTRIOLAR COILED-COIL PROTEIN OF 110 KDA"/>
    <property type="match status" value="1"/>
</dbReference>
<reference evidence="1 2" key="1">
    <citation type="journal article" date="2015" name="Parasit. Vectors">
        <title>Draft genome of the scabies mite.</title>
        <authorList>
            <person name="Rider S.D.Jr."/>
            <person name="Morgan M.S."/>
            <person name="Arlian L.G."/>
        </authorList>
    </citation>
    <scope>NUCLEOTIDE SEQUENCE [LARGE SCALE GENOMIC DNA]</scope>
    <source>
        <strain evidence="1">Arlian Lab</strain>
    </source>
</reference>
<dbReference type="PROSITE" id="PS50096">
    <property type="entry name" value="IQ"/>
    <property type="match status" value="1"/>
</dbReference>
<dbReference type="VEuPathDB" id="VectorBase:SSCA010457"/>
<sequence>MQSIKLIESECSKVKLYEDQLRESFKKIQNFRENLFKENNSMLKLLSEIIYLVQDRSLISSSSEIISLVNGGSLSKCLDSNRIVSSDQDSILKSLIEFSRSNQPIHQIEDFPEMTKEIKEKLHRLPALVRGYLVRKLMRTNKVSNLKRTIKDTSTILVNFKKNLTNDDGCLKLTLQDVLFHRRLCVQLEKACQDFYAIFFDFPISKQMQMIANHRQSKRNRNESINQSISINVNAISLDEIKNVLELKEFRF</sequence>